<dbReference type="VEuPathDB" id="ToxoDB:LOC34619073"/>
<dbReference type="AlphaFoldDB" id="A0A1D3D1Y9"/>
<keyword evidence="2" id="KW-0812">Transmembrane</keyword>
<dbReference type="GO" id="GO:0005507">
    <property type="term" value="F:copper ion binding"/>
    <property type="evidence" value="ECO:0007669"/>
    <property type="project" value="InterPro"/>
</dbReference>
<feature type="domain" description="Cytochrome oxidase subunit II copper A binding" evidence="3">
    <location>
        <begin position="181"/>
        <end position="204"/>
    </location>
</feature>
<keyword evidence="5" id="KW-1185">Reference proteome</keyword>
<evidence type="ECO:0000256" key="2">
    <source>
        <dbReference type="SAM" id="Phobius"/>
    </source>
</evidence>
<feature type="region of interest" description="Disordered" evidence="1">
    <location>
        <begin position="29"/>
        <end position="70"/>
    </location>
</feature>
<evidence type="ECO:0000313" key="5">
    <source>
        <dbReference type="Proteomes" id="UP000095192"/>
    </source>
</evidence>
<dbReference type="InParanoid" id="A0A1D3D1Y9"/>
<feature type="transmembrane region" description="Helical" evidence="2">
    <location>
        <begin position="153"/>
        <end position="176"/>
    </location>
</feature>
<dbReference type="GO" id="GO:0004129">
    <property type="term" value="F:cytochrome-c oxidase activity"/>
    <property type="evidence" value="ECO:0007669"/>
    <property type="project" value="InterPro"/>
</dbReference>
<dbReference type="FunCoup" id="A0A1D3D1Y9">
    <property type="interactions" value="34"/>
</dbReference>
<gene>
    <name evidence="4" type="ORF">cyc_02183</name>
</gene>
<dbReference type="GO" id="GO:0016020">
    <property type="term" value="C:membrane"/>
    <property type="evidence" value="ECO:0007669"/>
    <property type="project" value="InterPro"/>
</dbReference>
<evidence type="ECO:0000256" key="1">
    <source>
        <dbReference type="SAM" id="MobiDB-lite"/>
    </source>
</evidence>
<protein>
    <recommendedName>
        <fullName evidence="3">Cytochrome oxidase subunit II copper A binding domain-containing protein</fullName>
    </recommendedName>
</protein>
<proteinExistence type="predicted"/>
<keyword evidence="2" id="KW-0472">Membrane</keyword>
<dbReference type="EMBL" id="JROU02001086">
    <property type="protein sequence ID" value="OEH77457.1"/>
    <property type="molecule type" value="Genomic_DNA"/>
</dbReference>
<comment type="caution">
    <text evidence="4">The sequence shown here is derived from an EMBL/GenBank/DDBJ whole genome shotgun (WGS) entry which is preliminary data.</text>
</comment>
<dbReference type="Proteomes" id="UP000095192">
    <property type="component" value="Unassembled WGS sequence"/>
</dbReference>
<dbReference type="PRINTS" id="PR01166">
    <property type="entry name" value="CYCOXIDASEII"/>
</dbReference>
<accession>A0A1D3D1Y9</accession>
<evidence type="ECO:0000259" key="3">
    <source>
        <dbReference type="PROSITE" id="PS50857"/>
    </source>
</evidence>
<name>A0A1D3D1Y9_9EIME</name>
<organism evidence="4 5">
    <name type="scientific">Cyclospora cayetanensis</name>
    <dbReference type="NCBI Taxonomy" id="88456"/>
    <lineage>
        <taxon>Eukaryota</taxon>
        <taxon>Sar</taxon>
        <taxon>Alveolata</taxon>
        <taxon>Apicomplexa</taxon>
        <taxon>Conoidasida</taxon>
        <taxon>Coccidia</taxon>
        <taxon>Eucoccidiorida</taxon>
        <taxon>Eimeriorina</taxon>
        <taxon>Eimeriidae</taxon>
        <taxon>Cyclospora</taxon>
    </lineage>
</organism>
<dbReference type="PROSITE" id="PS50857">
    <property type="entry name" value="COX2_CUA"/>
    <property type="match status" value="1"/>
</dbReference>
<dbReference type="InterPro" id="IPR002429">
    <property type="entry name" value="CcO_II-like_C"/>
</dbReference>
<dbReference type="VEuPathDB" id="ToxoDB:cyc_02183"/>
<reference evidence="4 5" key="1">
    <citation type="journal article" date="2016" name="BMC Genomics">
        <title>Comparative genomics reveals Cyclospora cayetanensis possesses coccidia-like metabolism and invasion components but unique surface antigens.</title>
        <authorList>
            <person name="Liu S."/>
            <person name="Wang L."/>
            <person name="Zheng H."/>
            <person name="Xu Z."/>
            <person name="Roellig D.M."/>
            <person name="Li N."/>
            <person name="Frace M.A."/>
            <person name="Tang K."/>
            <person name="Arrowood M.J."/>
            <person name="Moss D.M."/>
            <person name="Zhang L."/>
            <person name="Feng Y."/>
            <person name="Xiao L."/>
        </authorList>
    </citation>
    <scope>NUCLEOTIDE SEQUENCE [LARGE SCALE GENOMIC DNA]</scope>
    <source>
        <strain evidence="4 5">CHN_HEN01</strain>
    </source>
</reference>
<sequence>MLLSPFRSLIPLPRGISERFLSRSLSRSFSSLPSSVKSGGATTPAAEHHDSEPKGLYNMPQDHAHHGDPRKFLNPDGTYTYPATPHAFHFEDTYTNVPKQHIVSVNGKKMIKGIEPRPLVELFSIHQLNMPFFPRKRMNVYGNHDLLMKAEFLFFWTPTFIIWSLTIPVFTMLYMVDEAVYTVMTVKVIGRQWYWIYEVESPVD</sequence>
<evidence type="ECO:0000313" key="4">
    <source>
        <dbReference type="EMBL" id="OEH77457.1"/>
    </source>
</evidence>
<keyword evidence="2" id="KW-1133">Transmembrane helix</keyword>